<dbReference type="RefSeq" id="WP_076091259.1">
    <property type="nucleotide sequence ID" value="NZ_MTHD01000001.1"/>
</dbReference>
<proteinExistence type="predicted"/>
<name>A0A1R1IC23_9RHOO</name>
<dbReference type="AlphaFoldDB" id="A0A1R1IC23"/>
<gene>
    <name evidence="1" type="ORF">BJN45_01175</name>
</gene>
<sequence length="175" mass="18752">MAALMLYLIRHPRPLIAAGICYGQLDVEAENPPAIAERLRAELPPGLPVWSSPLQRCRTLAEALHPAPQIDARLMELNFGAWEGRPWDAVPRAELDAWAADVAGYASPGGESPRQLQARVLDFVAGLGAGEHVLVTHAGVIRTLLAQAAGESIADGLRRTADYGSLTRLAYSGSR</sequence>
<dbReference type="InterPro" id="IPR050275">
    <property type="entry name" value="PGM_Phosphatase"/>
</dbReference>
<keyword evidence="2" id="KW-1185">Reference proteome</keyword>
<dbReference type="PANTHER" id="PTHR48100">
    <property type="entry name" value="BROAD-SPECIFICITY PHOSPHATASE YOR283W-RELATED"/>
    <property type="match status" value="1"/>
</dbReference>
<dbReference type="GO" id="GO:0005737">
    <property type="term" value="C:cytoplasm"/>
    <property type="evidence" value="ECO:0007669"/>
    <property type="project" value="TreeGrafter"/>
</dbReference>
<dbReference type="Gene3D" id="3.40.50.1240">
    <property type="entry name" value="Phosphoglycerate mutase-like"/>
    <property type="match status" value="1"/>
</dbReference>
<dbReference type="SUPFAM" id="SSF53254">
    <property type="entry name" value="Phosphoglycerate mutase-like"/>
    <property type="match status" value="1"/>
</dbReference>
<evidence type="ECO:0000313" key="2">
    <source>
        <dbReference type="Proteomes" id="UP000187526"/>
    </source>
</evidence>
<dbReference type="CDD" id="cd07067">
    <property type="entry name" value="HP_PGM_like"/>
    <property type="match status" value="1"/>
</dbReference>
<evidence type="ECO:0000313" key="1">
    <source>
        <dbReference type="EMBL" id="OMG56271.1"/>
    </source>
</evidence>
<evidence type="ECO:0008006" key="3">
    <source>
        <dbReference type="Google" id="ProtNLM"/>
    </source>
</evidence>
<dbReference type="InterPro" id="IPR013078">
    <property type="entry name" value="His_Pase_superF_clade-1"/>
</dbReference>
<dbReference type="Pfam" id="PF00300">
    <property type="entry name" value="His_Phos_1"/>
    <property type="match status" value="1"/>
</dbReference>
<dbReference type="EMBL" id="MTHD01000001">
    <property type="protein sequence ID" value="OMG56271.1"/>
    <property type="molecule type" value="Genomic_DNA"/>
</dbReference>
<comment type="caution">
    <text evidence="1">The sequence shown here is derived from an EMBL/GenBank/DDBJ whole genome shotgun (WGS) entry which is preliminary data.</text>
</comment>
<dbReference type="STRING" id="418702.BJN45_01175"/>
<reference evidence="1 2" key="1">
    <citation type="submission" date="2016-10" db="EMBL/GenBank/DDBJ databases">
        <title>Alkaliphiles isolated from bioreactors.</title>
        <authorList>
            <person name="Salah Z."/>
            <person name="Rout S.P."/>
            <person name="Humphreys P.N."/>
        </authorList>
    </citation>
    <scope>NUCLEOTIDE SEQUENCE [LARGE SCALE GENOMIC DNA]</scope>
    <source>
        <strain evidence="1 2">ZS02</strain>
    </source>
</reference>
<protein>
    <recommendedName>
        <fullName evidence="3">Phosphoglycerate mutase</fullName>
    </recommendedName>
</protein>
<dbReference type="SMART" id="SM00855">
    <property type="entry name" value="PGAM"/>
    <property type="match status" value="1"/>
</dbReference>
<dbReference type="PANTHER" id="PTHR48100:SF1">
    <property type="entry name" value="HISTIDINE PHOSPHATASE FAMILY PROTEIN-RELATED"/>
    <property type="match status" value="1"/>
</dbReference>
<dbReference type="InterPro" id="IPR029033">
    <property type="entry name" value="His_PPase_superfam"/>
</dbReference>
<dbReference type="Proteomes" id="UP000187526">
    <property type="component" value="Unassembled WGS sequence"/>
</dbReference>
<dbReference type="GO" id="GO:0016791">
    <property type="term" value="F:phosphatase activity"/>
    <property type="evidence" value="ECO:0007669"/>
    <property type="project" value="TreeGrafter"/>
</dbReference>
<organism evidence="1 2">
    <name type="scientific">Azonexus hydrophilus</name>
    <dbReference type="NCBI Taxonomy" id="418702"/>
    <lineage>
        <taxon>Bacteria</taxon>
        <taxon>Pseudomonadati</taxon>
        <taxon>Pseudomonadota</taxon>
        <taxon>Betaproteobacteria</taxon>
        <taxon>Rhodocyclales</taxon>
        <taxon>Azonexaceae</taxon>
        <taxon>Azonexus</taxon>
    </lineage>
</organism>
<accession>A0A1R1IC23</accession>
<dbReference type="OrthoDB" id="5296884at2"/>